<gene>
    <name evidence="1" type="primary">glgS</name>
    <name evidence="2" type="ORF">SM39_2574</name>
</gene>
<dbReference type="Gene3D" id="1.20.970.20">
    <property type="entry name" value="Glycogen synthesis protein GlgS"/>
    <property type="match status" value="1"/>
</dbReference>
<dbReference type="Pfam" id="PF08971">
    <property type="entry name" value="GlgS"/>
    <property type="match status" value="1"/>
</dbReference>
<dbReference type="EMBL" id="AP013063">
    <property type="protein sequence ID" value="BAO34569.1"/>
    <property type="molecule type" value="Genomic_DNA"/>
</dbReference>
<comment type="function">
    <text evidence="1">Major determinant of cell surface composition. Negatively regulates motility, adhesion and synthesis of biofilm exopolysaccharides.</text>
</comment>
<dbReference type="GO" id="GO:1902201">
    <property type="term" value="P:negative regulation of bacterial-type flagellum-dependent cell motility"/>
    <property type="evidence" value="ECO:0007669"/>
    <property type="project" value="UniProtKB-UniRule"/>
</dbReference>
<evidence type="ECO:0000313" key="2">
    <source>
        <dbReference type="EMBL" id="BAO34569.1"/>
    </source>
</evidence>
<dbReference type="AlphaFoldDB" id="A0AAT9E4B4"/>
<accession>A0AAT9E4B4</accession>
<dbReference type="InterPro" id="IPR015065">
    <property type="entry name" value="GlgS"/>
</dbReference>
<comment type="similarity">
    <text evidence="1">Belongs to the GlgS family.</text>
</comment>
<organism evidence="2">
    <name type="scientific">Serratia marcescens SM39</name>
    <dbReference type="NCBI Taxonomy" id="1334564"/>
    <lineage>
        <taxon>Bacteria</taxon>
        <taxon>Pseudomonadati</taxon>
        <taxon>Pseudomonadota</taxon>
        <taxon>Gammaproteobacteria</taxon>
        <taxon>Enterobacterales</taxon>
        <taxon>Yersiniaceae</taxon>
        <taxon>Serratia</taxon>
    </lineage>
</organism>
<protein>
    <recommendedName>
        <fullName evidence="1">Surface composition regulator</fullName>
    </recommendedName>
</protein>
<sequence length="83" mass="9452">MTLFDVIKRSVRMMKSVDRHLAAYGSEMDFLASSIALMEWQGRQIDAGQVAGNMSEQQSRLFFARLSYFRQLYQAASAAEHSL</sequence>
<dbReference type="HAMAP" id="MF_00525">
    <property type="entry name" value="GlgS"/>
    <property type="match status" value="1"/>
</dbReference>
<reference evidence="2" key="1">
    <citation type="journal article" date="2014" name="Genome Biol. Evol.">
        <title>Genome evolution and plasticity of Serratia marcescens, an important multidrug-resistant nosocomial pathogen.</title>
        <authorList>
            <person name="Iguchi A."/>
            <person name="Nagaya Y."/>
            <person name="Pradel E."/>
            <person name="Ooka T."/>
            <person name="Ogura Y."/>
            <person name="Katsura K."/>
            <person name="Kurokawa K."/>
            <person name="Oshima K."/>
            <person name="Hattori M."/>
            <person name="Parkhill J."/>
            <person name="Sebaihia M."/>
            <person name="Coulthurst S.J."/>
            <person name="Gotoh N."/>
            <person name="Thomson N.R."/>
            <person name="Ewbank J.J."/>
            <person name="Hayashi T."/>
        </authorList>
    </citation>
    <scope>NUCLEOTIDE SEQUENCE</scope>
    <source>
        <strain evidence="2">SM39</strain>
    </source>
</reference>
<proteinExistence type="inferred from homology"/>
<dbReference type="SUPFAM" id="SSF109747">
    <property type="entry name" value="Glycogen synthesis protein GlgS"/>
    <property type="match status" value="1"/>
</dbReference>
<dbReference type="KEGG" id="smar:SM39_2574"/>
<evidence type="ECO:0000256" key="1">
    <source>
        <dbReference type="HAMAP-Rule" id="MF_00525"/>
    </source>
</evidence>
<dbReference type="InterPro" id="IPR036295">
    <property type="entry name" value="GlgS_sf"/>
</dbReference>
<name>A0AAT9E4B4_SERMA</name>
<dbReference type="GO" id="GO:1900191">
    <property type="term" value="P:negative regulation of single-species biofilm formation"/>
    <property type="evidence" value="ECO:0007669"/>
    <property type="project" value="UniProtKB-UniRule"/>
</dbReference>